<dbReference type="PROSITE" id="PS01186">
    <property type="entry name" value="EGF_2"/>
    <property type="match status" value="2"/>
</dbReference>
<reference evidence="6 7" key="2">
    <citation type="submission" date="2018-11" db="EMBL/GenBank/DDBJ databases">
        <authorList>
            <consortium name="Pathogen Informatics"/>
        </authorList>
    </citation>
    <scope>NUCLEOTIDE SEQUENCE [LARGE SCALE GENOMIC DNA]</scope>
    <source>
        <strain evidence="6 7">Egypt</strain>
    </source>
</reference>
<dbReference type="Gene3D" id="2.40.155.10">
    <property type="entry name" value="Green fluorescent protein"/>
    <property type="match status" value="1"/>
</dbReference>
<dbReference type="PANTHER" id="PTHR24034:SF89">
    <property type="entry name" value="COMPLEMENT COMPONENT C1Q RECEPTOR"/>
    <property type="match status" value="1"/>
</dbReference>
<dbReference type="Proteomes" id="UP000272942">
    <property type="component" value="Unassembled WGS sequence"/>
</dbReference>
<organism evidence="8">
    <name type="scientific">Echinostoma caproni</name>
    <dbReference type="NCBI Taxonomy" id="27848"/>
    <lineage>
        <taxon>Eukaryota</taxon>
        <taxon>Metazoa</taxon>
        <taxon>Spiralia</taxon>
        <taxon>Lophotrochozoa</taxon>
        <taxon>Platyhelminthes</taxon>
        <taxon>Trematoda</taxon>
        <taxon>Digenea</taxon>
        <taxon>Plagiorchiida</taxon>
        <taxon>Echinostomata</taxon>
        <taxon>Echinostomatoidea</taxon>
        <taxon>Echinostomatidae</taxon>
        <taxon>Echinostoma</taxon>
    </lineage>
</organism>
<dbReference type="InterPro" id="IPR001881">
    <property type="entry name" value="EGF-like_Ca-bd_dom"/>
</dbReference>
<reference evidence="8" key="1">
    <citation type="submission" date="2016-06" db="UniProtKB">
        <authorList>
            <consortium name="WormBaseParasite"/>
        </authorList>
    </citation>
    <scope>IDENTIFICATION</scope>
</reference>
<dbReference type="SMART" id="SM00181">
    <property type="entry name" value="EGF"/>
    <property type="match status" value="6"/>
</dbReference>
<keyword evidence="3" id="KW-1015">Disulfide bond</keyword>
<evidence type="ECO:0000313" key="7">
    <source>
        <dbReference type="Proteomes" id="UP000272942"/>
    </source>
</evidence>
<dbReference type="PANTHER" id="PTHR24034">
    <property type="entry name" value="EGF-LIKE DOMAIN-CONTAINING PROTEIN"/>
    <property type="match status" value="1"/>
</dbReference>
<proteinExistence type="predicted"/>
<evidence type="ECO:0000256" key="1">
    <source>
        <dbReference type="ARBA" id="ARBA00022536"/>
    </source>
</evidence>
<dbReference type="InterPro" id="IPR003886">
    <property type="entry name" value="NIDO_dom"/>
</dbReference>
<evidence type="ECO:0000256" key="4">
    <source>
        <dbReference type="PROSITE-ProRule" id="PRU00076"/>
    </source>
</evidence>
<dbReference type="InterPro" id="IPR000742">
    <property type="entry name" value="EGF"/>
</dbReference>
<dbReference type="EMBL" id="UZAN01039943">
    <property type="protein sequence ID" value="VDP67782.1"/>
    <property type="molecule type" value="Genomic_DNA"/>
</dbReference>
<keyword evidence="1 4" id="KW-0245">EGF-like domain</keyword>
<evidence type="ECO:0000256" key="3">
    <source>
        <dbReference type="ARBA" id="ARBA00023157"/>
    </source>
</evidence>
<dbReference type="AlphaFoldDB" id="A0A183A7G9"/>
<protein>
    <submittedName>
        <fullName evidence="8">EGF-like domain-containing protein</fullName>
    </submittedName>
</protein>
<dbReference type="InterPro" id="IPR009017">
    <property type="entry name" value="GFP"/>
</dbReference>
<evidence type="ECO:0000313" key="8">
    <source>
        <dbReference type="WBParaSite" id="ECPE_0000290701-mRNA-1"/>
    </source>
</evidence>
<evidence type="ECO:0000256" key="2">
    <source>
        <dbReference type="ARBA" id="ARBA00022737"/>
    </source>
</evidence>
<dbReference type="GO" id="GO:0007160">
    <property type="term" value="P:cell-matrix adhesion"/>
    <property type="evidence" value="ECO:0007669"/>
    <property type="project" value="InterPro"/>
</dbReference>
<dbReference type="SMART" id="SM00539">
    <property type="entry name" value="NIDO"/>
    <property type="match status" value="1"/>
</dbReference>
<sequence>MSFMSFVGEIFKNGLIALDDLSVGSLPLDYPNNTLSSGERLQHLEGRYLSVFSSVNDGSSGIITVRESDPKNSSLIGCMNAKQIGRLHRLIHLSYPSDQPFEATSILSITWANMTNRIDGPRKNNSFAVIILTNGVSSYATFQYWNIEWPELDVVVSNSLAPEAGIFMRPLGGYQLPRSGHSVQTSLWTTESNVAVPGEWLIPLSDATVSNDKLFELLPKILAEFIQTVQSDCAQDTTNPVPLHEEVLIRRVPKTGNRSDLLNDSPTRPALDFSTEPIHWEGSEYTNEWKDDEEEDEDYTDSDMGAFDTEMWTTGNKEERDTQRFTSDMIAPVEIQDPLSPINPETDFPLGLYDLDANRSFTVERTSDFWVKYWQPVQPYSHLRPASLASVQHITHLYIQLTLLNKAPIVPETYIPLEDDRASESYYSTPDRTAGTETWAPRPEPRVFSTERCDTTVECASAESDCYRVDGNTCCVCREGFYGSGNHHCWREDIDYKFAFNGTLSARLSSAEETKRFVTYLDIQHGIVKRSSSGIRQGIAHDSTYNTLRLLTPMFHILNSLVSSSCANNTAAADPTQREFSIFTLGGAFRTTFGMQFVFDIDYVGRLFVRATFKLDDDTSRSFSRGRMNVEVTADGPITLVDRAYREAYGVTGIGGKSYYTSYHVDQYGRVVFPEQSVKFMAEQRSTDGREVNKDELTVRFSAIAQMQPAAGEDPSGGCLLQSTTIVPRDKRFYMRLRDRGYCSEDCSSTEGSCNLFCVDEPLLFAHEPNSCDCVYCDRDGEICIPEGGSYSCSCRPGLRRMEDRTCRDVPGEREPCGQLSCHLNARCINPAQGFCQCLPGFRGDGIERCEQDPCEDIQCHRDGYCIGGRCQCREGFEGDGYWECRQGTPDPCAVIQCHPNATCQNGLCLCLPGFEGDGYRDCRLASDPCASVRCHHYGFCEAGQCRCLEGYQGDGLYQCTPIAGELCGGHQCHEKAHCVNDRCQCASGYVGDGYRECVPNAYGEPSHMTFK</sequence>
<feature type="domain" description="EGF-like" evidence="5">
    <location>
        <begin position="813"/>
        <end position="851"/>
    </location>
</feature>
<comment type="caution">
    <text evidence="4">Lacks conserved residue(s) required for the propagation of feature annotation.</text>
</comment>
<dbReference type="WBParaSite" id="ECPE_0000290701-mRNA-1">
    <property type="protein sequence ID" value="ECPE_0000290701-mRNA-1"/>
    <property type="gene ID" value="ECPE_0000290701"/>
</dbReference>
<dbReference type="OrthoDB" id="6375837at2759"/>
<dbReference type="SMART" id="SM00179">
    <property type="entry name" value="EGF_CA"/>
    <property type="match status" value="3"/>
</dbReference>
<name>A0A183A7G9_9TREM</name>
<dbReference type="Gene3D" id="2.90.20.10">
    <property type="entry name" value="Plasmodium vivax P25 domain"/>
    <property type="match status" value="1"/>
</dbReference>
<dbReference type="GO" id="GO:0005509">
    <property type="term" value="F:calcium ion binding"/>
    <property type="evidence" value="ECO:0007669"/>
    <property type="project" value="InterPro"/>
</dbReference>
<keyword evidence="2" id="KW-0677">Repeat</keyword>
<evidence type="ECO:0000313" key="6">
    <source>
        <dbReference type="EMBL" id="VDP67782.1"/>
    </source>
</evidence>
<dbReference type="PROSITE" id="PS50026">
    <property type="entry name" value="EGF_3"/>
    <property type="match status" value="1"/>
</dbReference>
<accession>A0A183A7G9</accession>
<dbReference type="Pfam" id="PF06119">
    <property type="entry name" value="NIDO"/>
    <property type="match status" value="1"/>
</dbReference>
<keyword evidence="7" id="KW-1185">Reference proteome</keyword>
<gene>
    <name evidence="6" type="ORF">ECPE_LOCUS2904</name>
</gene>
<dbReference type="InterPro" id="IPR050751">
    <property type="entry name" value="ECM_structural_protein"/>
</dbReference>
<evidence type="ECO:0000259" key="5">
    <source>
        <dbReference type="PROSITE" id="PS50026"/>
    </source>
</evidence>